<dbReference type="EMBL" id="CM026428">
    <property type="protein sequence ID" value="KAG0565728.1"/>
    <property type="molecule type" value="Genomic_DNA"/>
</dbReference>
<comment type="caution">
    <text evidence="5">The sequence shown here is derived from an EMBL/GenBank/DDBJ whole genome shotgun (WGS) entry which is preliminary data.</text>
</comment>
<proteinExistence type="predicted"/>
<dbReference type="PROSITE" id="PS50033">
    <property type="entry name" value="UBX"/>
    <property type="match status" value="1"/>
</dbReference>
<dbReference type="Pfam" id="PF14555">
    <property type="entry name" value="UBA_4"/>
    <property type="match status" value="1"/>
</dbReference>
<dbReference type="SUPFAM" id="SSF46934">
    <property type="entry name" value="UBA-like"/>
    <property type="match status" value="1"/>
</dbReference>
<dbReference type="Pfam" id="PF00789">
    <property type="entry name" value="UBX"/>
    <property type="match status" value="1"/>
</dbReference>
<dbReference type="GO" id="GO:0043161">
    <property type="term" value="P:proteasome-mediated ubiquitin-dependent protein catabolic process"/>
    <property type="evidence" value="ECO:0007669"/>
    <property type="project" value="TreeGrafter"/>
</dbReference>
<dbReference type="CDD" id="cd01770">
    <property type="entry name" value="UBX_UBXN2"/>
    <property type="match status" value="1"/>
</dbReference>
<evidence type="ECO:0000256" key="2">
    <source>
        <dbReference type="SAM" id="MobiDB-lite"/>
    </source>
</evidence>
<dbReference type="InterPro" id="IPR009060">
    <property type="entry name" value="UBA-like_sf"/>
</dbReference>
<feature type="compositionally biased region" description="Polar residues" evidence="2">
    <location>
        <begin position="203"/>
        <end position="217"/>
    </location>
</feature>
<dbReference type="InterPro" id="IPR012989">
    <property type="entry name" value="SEP_domain"/>
</dbReference>
<protein>
    <submittedName>
        <fullName evidence="5">Uncharacterized protein</fullName>
    </submittedName>
</protein>
<dbReference type="CDD" id="cd14348">
    <property type="entry name" value="UBA_p47"/>
    <property type="match status" value="1"/>
</dbReference>
<dbReference type="InterPro" id="IPR001012">
    <property type="entry name" value="UBX_dom"/>
</dbReference>
<evidence type="ECO:0000259" key="4">
    <source>
        <dbReference type="PROSITE" id="PS51399"/>
    </source>
</evidence>
<dbReference type="GO" id="GO:0005634">
    <property type="term" value="C:nucleus"/>
    <property type="evidence" value="ECO:0007669"/>
    <property type="project" value="TreeGrafter"/>
</dbReference>
<name>A0A8T0H6D8_CERPU</name>
<dbReference type="Gene3D" id="3.10.20.90">
    <property type="entry name" value="Phosphatidylinositol 3-kinase Catalytic Subunit, Chain A, domain 1"/>
    <property type="match status" value="1"/>
</dbReference>
<organism evidence="5 6">
    <name type="scientific">Ceratodon purpureus</name>
    <name type="common">Fire moss</name>
    <name type="synonym">Dicranum purpureum</name>
    <dbReference type="NCBI Taxonomy" id="3225"/>
    <lineage>
        <taxon>Eukaryota</taxon>
        <taxon>Viridiplantae</taxon>
        <taxon>Streptophyta</taxon>
        <taxon>Embryophyta</taxon>
        <taxon>Bryophyta</taxon>
        <taxon>Bryophytina</taxon>
        <taxon>Bryopsida</taxon>
        <taxon>Dicranidae</taxon>
        <taxon>Pseudoditrichales</taxon>
        <taxon>Ditrichaceae</taxon>
        <taxon>Ceratodon</taxon>
    </lineage>
</organism>
<keyword evidence="1" id="KW-0833">Ubl conjugation pathway</keyword>
<dbReference type="Proteomes" id="UP000822688">
    <property type="component" value="Chromosome 7"/>
</dbReference>
<dbReference type="OrthoDB" id="25887at2759"/>
<evidence type="ECO:0000313" key="5">
    <source>
        <dbReference type="EMBL" id="KAG0565728.1"/>
    </source>
</evidence>
<evidence type="ECO:0000259" key="3">
    <source>
        <dbReference type="PROSITE" id="PS50033"/>
    </source>
</evidence>
<dbReference type="GO" id="GO:0007030">
    <property type="term" value="P:Golgi organization"/>
    <property type="evidence" value="ECO:0007669"/>
    <property type="project" value="TreeGrafter"/>
</dbReference>
<feature type="compositionally biased region" description="Low complexity" evidence="2">
    <location>
        <begin position="109"/>
        <end position="119"/>
    </location>
</feature>
<dbReference type="Gene3D" id="3.30.420.210">
    <property type="entry name" value="SEP domain"/>
    <property type="match status" value="1"/>
</dbReference>
<reference evidence="5" key="1">
    <citation type="submission" date="2020-06" db="EMBL/GenBank/DDBJ databases">
        <title>WGS assembly of Ceratodon purpureus strain R40.</title>
        <authorList>
            <person name="Carey S.B."/>
            <person name="Jenkins J."/>
            <person name="Shu S."/>
            <person name="Lovell J.T."/>
            <person name="Sreedasyam A."/>
            <person name="Maumus F."/>
            <person name="Tiley G.P."/>
            <person name="Fernandez-Pozo N."/>
            <person name="Barry K."/>
            <person name="Chen C."/>
            <person name="Wang M."/>
            <person name="Lipzen A."/>
            <person name="Daum C."/>
            <person name="Saski C.A."/>
            <person name="Payton A.C."/>
            <person name="Mcbreen J.C."/>
            <person name="Conrad R.E."/>
            <person name="Kollar L.M."/>
            <person name="Olsson S."/>
            <person name="Huttunen S."/>
            <person name="Landis J.B."/>
            <person name="Wickett N.J."/>
            <person name="Johnson M.G."/>
            <person name="Rensing S.A."/>
            <person name="Grimwood J."/>
            <person name="Schmutz J."/>
            <person name="Mcdaniel S.F."/>
        </authorList>
    </citation>
    <scope>NUCLEOTIDE SEQUENCE</scope>
    <source>
        <strain evidence="5">R40</strain>
    </source>
</reference>
<feature type="compositionally biased region" description="Acidic residues" evidence="2">
    <location>
        <begin position="68"/>
        <end position="77"/>
    </location>
</feature>
<feature type="region of interest" description="Disordered" evidence="2">
    <location>
        <begin position="317"/>
        <end position="343"/>
    </location>
</feature>
<feature type="domain" description="SEP" evidence="4">
    <location>
        <begin position="243"/>
        <end position="307"/>
    </location>
</feature>
<dbReference type="InterPro" id="IPR029071">
    <property type="entry name" value="Ubiquitin-like_domsf"/>
</dbReference>
<dbReference type="FunFam" id="3.10.20.90:FF:000179">
    <property type="entry name" value="Plant UBX domain-containing protein 4"/>
    <property type="match status" value="1"/>
</dbReference>
<dbReference type="FunFam" id="3.30.420.210:FF:000005">
    <property type="entry name" value="Plant UBX domain-containing protein 4"/>
    <property type="match status" value="1"/>
</dbReference>
<dbReference type="AlphaFoldDB" id="A0A8T0H6D8"/>
<dbReference type="InterPro" id="IPR036241">
    <property type="entry name" value="NSFL1C_SEP_dom_sf"/>
</dbReference>
<dbReference type="GO" id="GO:0031468">
    <property type="term" value="P:nuclear membrane reassembly"/>
    <property type="evidence" value="ECO:0007669"/>
    <property type="project" value="TreeGrafter"/>
</dbReference>
<dbReference type="PANTHER" id="PTHR23333:SF20">
    <property type="entry name" value="NSFL1 COFACTOR P47"/>
    <property type="match status" value="1"/>
</dbReference>
<dbReference type="SMART" id="SM00553">
    <property type="entry name" value="SEP"/>
    <property type="match status" value="1"/>
</dbReference>
<dbReference type="GO" id="GO:0000045">
    <property type="term" value="P:autophagosome assembly"/>
    <property type="evidence" value="ECO:0007669"/>
    <property type="project" value="TreeGrafter"/>
</dbReference>
<dbReference type="Pfam" id="PF08059">
    <property type="entry name" value="SEP"/>
    <property type="match status" value="1"/>
</dbReference>
<dbReference type="SUPFAM" id="SSF54236">
    <property type="entry name" value="Ubiquitin-like"/>
    <property type="match status" value="1"/>
</dbReference>
<gene>
    <name evidence="5" type="ORF">KC19_7G010300</name>
</gene>
<feature type="compositionally biased region" description="Basic and acidic residues" evidence="2">
    <location>
        <begin position="171"/>
        <end position="187"/>
    </location>
</feature>
<feature type="region of interest" description="Disordered" evidence="2">
    <location>
        <begin position="49"/>
        <end position="245"/>
    </location>
</feature>
<feature type="compositionally biased region" description="Low complexity" evidence="2">
    <location>
        <begin position="227"/>
        <end position="239"/>
    </location>
</feature>
<feature type="compositionally biased region" description="Low complexity" evidence="2">
    <location>
        <begin position="324"/>
        <end position="343"/>
    </location>
</feature>
<dbReference type="SMART" id="SM00166">
    <property type="entry name" value="UBX"/>
    <property type="match status" value="1"/>
</dbReference>
<dbReference type="GO" id="GO:0043130">
    <property type="term" value="F:ubiquitin binding"/>
    <property type="evidence" value="ECO:0007669"/>
    <property type="project" value="TreeGrafter"/>
</dbReference>
<dbReference type="Gene3D" id="1.10.8.10">
    <property type="entry name" value="DNA helicase RuvA subunit, C-terminal domain"/>
    <property type="match status" value="1"/>
</dbReference>
<sequence>MDHDDSLSSFLSVTGATDAQARFFLESANWELDTALISFFEAADDGLGGGGDGVRGGGAVPAEARHEEDEEDDDEEMSYPRAPVMPQAQAQVPEAWPPRATGGGGATQGQGRFPGSSQPKGKEKKKGGSSRGGITTLSDLGRQADSDEDSDEGPQEYYTGGEKSGMMVQDPTKKGPRDVDAMFDRVRRFGAQEGRAEPPQPPSSSNRGAFAGSSRTLNGEPRPEQPAPTASPARSGARAPPEPVFHTITFWRNGFTVDDGPLRRLDDPANEPFLDSINKGECPRELEPADRSTQVHVNLVKKDEEWEAPPQPKYVAFGGTGRTLGSAAPAPASEAPAASPASGLEAANQPFQGLVVDESKPSTSIQLRLSDGTRMVARFNHTHTVADIRGFIDAARPGSVGPYSLQTMGFPPKPLTDMKQTIQAASLINAVVIQKAL</sequence>
<dbReference type="GO" id="GO:0061025">
    <property type="term" value="P:membrane fusion"/>
    <property type="evidence" value="ECO:0007669"/>
    <property type="project" value="TreeGrafter"/>
</dbReference>
<evidence type="ECO:0000256" key="1">
    <source>
        <dbReference type="ARBA" id="ARBA00022786"/>
    </source>
</evidence>
<evidence type="ECO:0000313" key="6">
    <source>
        <dbReference type="Proteomes" id="UP000822688"/>
    </source>
</evidence>
<feature type="domain" description="UBX" evidence="3">
    <location>
        <begin position="358"/>
        <end position="435"/>
    </location>
</feature>
<dbReference type="PANTHER" id="PTHR23333">
    <property type="entry name" value="UBX DOMAIN CONTAINING PROTEIN"/>
    <property type="match status" value="1"/>
</dbReference>
<keyword evidence="6" id="KW-1185">Reference proteome</keyword>
<dbReference type="GO" id="GO:0051117">
    <property type="term" value="F:ATPase binding"/>
    <property type="evidence" value="ECO:0007669"/>
    <property type="project" value="UniProtKB-ARBA"/>
</dbReference>
<dbReference type="PROSITE" id="PS51399">
    <property type="entry name" value="SEP"/>
    <property type="match status" value="1"/>
</dbReference>
<dbReference type="SUPFAM" id="SSF102848">
    <property type="entry name" value="NSFL1 (p97 ATPase) cofactor p47, SEP domain"/>
    <property type="match status" value="1"/>
</dbReference>
<dbReference type="GO" id="GO:0005829">
    <property type="term" value="C:cytosol"/>
    <property type="evidence" value="ECO:0007669"/>
    <property type="project" value="TreeGrafter"/>
</dbReference>
<accession>A0A8T0H6D8</accession>
<feature type="compositionally biased region" description="Gly residues" evidence="2">
    <location>
        <begin position="49"/>
        <end position="59"/>
    </location>
</feature>